<dbReference type="PROSITE" id="PS51257">
    <property type="entry name" value="PROKAR_LIPOPROTEIN"/>
    <property type="match status" value="1"/>
</dbReference>
<proteinExistence type="predicted"/>
<keyword evidence="3" id="KW-1185">Reference proteome</keyword>
<keyword evidence="1" id="KW-0732">Signal</keyword>
<dbReference type="eggNOG" id="ENOG50336FP">
    <property type="taxonomic scope" value="Bacteria"/>
</dbReference>
<dbReference type="Proteomes" id="UP000001916">
    <property type="component" value="Chromosome"/>
</dbReference>
<protein>
    <recommendedName>
        <fullName evidence="4">Lipoprotein</fullName>
    </recommendedName>
</protein>
<evidence type="ECO:0000313" key="3">
    <source>
        <dbReference type="Proteomes" id="UP000001916"/>
    </source>
</evidence>
<dbReference type="STRING" id="526227.Mesil_0682"/>
<dbReference type="RefSeq" id="WP_013157187.1">
    <property type="nucleotide sequence ID" value="NC_014212.1"/>
</dbReference>
<gene>
    <name evidence="2" type="ordered locus">Mesil_0682</name>
</gene>
<feature type="chain" id="PRO_5003093245" description="Lipoprotein" evidence="1">
    <location>
        <begin position="25"/>
        <end position="378"/>
    </location>
</feature>
<evidence type="ECO:0008006" key="4">
    <source>
        <dbReference type="Google" id="ProtNLM"/>
    </source>
</evidence>
<dbReference type="KEGG" id="msv:Mesil_0682"/>
<reference evidence="2 3" key="1">
    <citation type="journal article" date="2010" name="Stand. Genomic Sci.">
        <title>Complete genome sequence of Meiothermus silvanus type strain (VI-R2).</title>
        <authorList>
            <person name="Sikorski J."/>
            <person name="Tindall B.J."/>
            <person name="Lowry S."/>
            <person name="Lucas S."/>
            <person name="Nolan M."/>
            <person name="Copeland A."/>
            <person name="Glavina Del Rio T."/>
            <person name="Tice H."/>
            <person name="Cheng J.F."/>
            <person name="Han C."/>
            <person name="Pitluck S."/>
            <person name="Liolios K."/>
            <person name="Ivanova N."/>
            <person name="Mavromatis K."/>
            <person name="Mikhailova N."/>
            <person name="Pati A."/>
            <person name="Goodwin L."/>
            <person name="Chen A."/>
            <person name="Palaniappan K."/>
            <person name="Land M."/>
            <person name="Hauser L."/>
            <person name="Chang Y.J."/>
            <person name="Jeffries C.D."/>
            <person name="Rohde M."/>
            <person name="Goker M."/>
            <person name="Woyke T."/>
            <person name="Bristow J."/>
            <person name="Eisen J.A."/>
            <person name="Markowitz V."/>
            <person name="Hugenholtz P."/>
            <person name="Kyrpides N.C."/>
            <person name="Klenk H.P."/>
            <person name="Lapidus A."/>
        </authorList>
    </citation>
    <scope>NUCLEOTIDE SEQUENCE [LARGE SCALE GENOMIC DNA]</scope>
    <source>
        <strain evidence="3">ATCC 700542 / DSM 9946 / VI-R2</strain>
    </source>
</reference>
<dbReference type="HOGENOM" id="CLU_844136_0_0_0"/>
<sequence>MRFLQVFRSGVVALGLGLALSACSGSTGEAVPQLFVAAGNQQIRFYNSLALRPDRPEFAQPLTPLATCNVGADILDLFFDQNARKLWVLTPASLLRYDTSVIKEGPQIGQIPSFDCNQTPPPSENLTQNLSPPFSCPSGYLRPGSSYLLVVCRNGSRVQLWRPLQSTTGLLSTDQLSLPILASLSDNARFALGPGDGLAYVDGVSNSFTLGFFPNPTSSPPTFYQQSFTSTLVFPQLRDFRYPLGQLYVLLSNNLNTVSETVTWNPTSATATPSAPRPIPGRGLSSLTTGQGLIVGFGPRGFARLDGSTLLPTTNPDEAYQTGLVSLDNYLYLGRGAELLIYDLQGDPSLQSPLGPKGLGFAPTHLAYGPVSLLPVNP</sequence>
<name>D7BAS6_ALLS1</name>
<evidence type="ECO:0000256" key="1">
    <source>
        <dbReference type="SAM" id="SignalP"/>
    </source>
</evidence>
<feature type="signal peptide" evidence="1">
    <location>
        <begin position="1"/>
        <end position="24"/>
    </location>
</feature>
<accession>D7BAS6</accession>
<dbReference type="OrthoDB" id="24737at2"/>
<evidence type="ECO:0000313" key="2">
    <source>
        <dbReference type="EMBL" id="ADH62598.1"/>
    </source>
</evidence>
<organism evidence="2 3">
    <name type="scientific">Allomeiothermus silvanus (strain ATCC 700542 / DSM 9946 / NBRC 106475 / NCIMB 13440 / VI-R2)</name>
    <name type="common">Thermus silvanus</name>
    <dbReference type="NCBI Taxonomy" id="526227"/>
    <lineage>
        <taxon>Bacteria</taxon>
        <taxon>Thermotogati</taxon>
        <taxon>Deinococcota</taxon>
        <taxon>Deinococci</taxon>
        <taxon>Thermales</taxon>
        <taxon>Thermaceae</taxon>
        <taxon>Allomeiothermus</taxon>
    </lineage>
</organism>
<dbReference type="EMBL" id="CP002042">
    <property type="protein sequence ID" value="ADH62598.1"/>
    <property type="molecule type" value="Genomic_DNA"/>
</dbReference>
<dbReference type="AlphaFoldDB" id="D7BAS6"/>